<evidence type="ECO:0000259" key="1">
    <source>
        <dbReference type="Pfam" id="PF18885"/>
    </source>
</evidence>
<reference evidence="2 3" key="1">
    <citation type="submission" date="2019-08" db="EMBL/GenBank/DDBJ databases">
        <title>Deep-cultivation of Planctomycetes and their phenomic and genomic characterization uncovers novel biology.</title>
        <authorList>
            <person name="Wiegand S."/>
            <person name="Jogler M."/>
            <person name="Boedeker C."/>
            <person name="Pinto D."/>
            <person name="Vollmers J."/>
            <person name="Rivas-Marin E."/>
            <person name="Kohn T."/>
            <person name="Peeters S.H."/>
            <person name="Heuer A."/>
            <person name="Rast P."/>
            <person name="Oberbeckmann S."/>
            <person name="Bunk B."/>
            <person name="Jeske O."/>
            <person name="Meyerdierks A."/>
            <person name="Storesund J.E."/>
            <person name="Kallscheuer N."/>
            <person name="Luecker S."/>
            <person name="Lage O.M."/>
            <person name="Pohl T."/>
            <person name="Merkel B.J."/>
            <person name="Hornburger P."/>
            <person name="Mueller R.-W."/>
            <person name="Bruemmer F."/>
            <person name="Labrenz M."/>
            <person name="Spormann A.M."/>
            <person name="Op den Camp H."/>
            <person name="Overmann J."/>
            <person name="Amann R."/>
            <person name="Jetten M.S.M."/>
            <person name="Mascher T."/>
            <person name="Medema M.H."/>
            <person name="Devos D.P."/>
            <person name="Kaster A.-K."/>
            <person name="Ovreas L."/>
            <person name="Rohde M."/>
            <person name="Galperin M.Y."/>
            <person name="Jogler C."/>
        </authorList>
    </citation>
    <scope>NUCLEOTIDE SEQUENCE [LARGE SCALE GENOMIC DNA]</scope>
    <source>
        <strain evidence="2 3">OJF2</strain>
    </source>
</reference>
<dbReference type="AlphaFoldDB" id="A0A5B9WDR9"/>
<dbReference type="InterPro" id="IPR016187">
    <property type="entry name" value="CTDL_fold"/>
</dbReference>
<proteinExistence type="predicted"/>
<dbReference type="EMBL" id="CP042997">
    <property type="protein sequence ID" value="QEH38776.1"/>
    <property type="molecule type" value="Genomic_DNA"/>
</dbReference>
<dbReference type="Pfam" id="PF18885">
    <property type="entry name" value="DUF5648"/>
    <property type="match status" value="1"/>
</dbReference>
<accession>A0A5B9WDR9</accession>
<keyword evidence="3" id="KW-1185">Reference proteome</keyword>
<feature type="domain" description="DUF5648" evidence="1">
    <location>
        <begin position="441"/>
        <end position="573"/>
    </location>
</feature>
<organism evidence="2 3">
    <name type="scientific">Aquisphaera giovannonii</name>
    <dbReference type="NCBI Taxonomy" id="406548"/>
    <lineage>
        <taxon>Bacteria</taxon>
        <taxon>Pseudomonadati</taxon>
        <taxon>Planctomycetota</taxon>
        <taxon>Planctomycetia</taxon>
        <taxon>Isosphaerales</taxon>
        <taxon>Isosphaeraceae</taxon>
        <taxon>Aquisphaera</taxon>
    </lineage>
</organism>
<dbReference type="Gene3D" id="3.90.1580.10">
    <property type="entry name" value="paralog of FGE (formylglycine-generating enzyme)"/>
    <property type="match status" value="1"/>
</dbReference>
<dbReference type="Proteomes" id="UP000324233">
    <property type="component" value="Chromosome"/>
</dbReference>
<evidence type="ECO:0000313" key="3">
    <source>
        <dbReference type="Proteomes" id="UP000324233"/>
    </source>
</evidence>
<dbReference type="SUPFAM" id="SSF56436">
    <property type="entry name" value="C-type lectin-like"/>
    <property type="match status" value="1"/>
</dbReference>
<name>A0A5B9WDR9_9BACT</name>
<dbReference type="InterPro" id="IPR042095">
    <property type="entry name" value="SUMF_sf"/>
</dbReference>
<protein>
    <recommendedName>
        <fullName evidence="1">DUF5648 domain-containing protein</fullName>
    </recommendedName>
</protein>
<evidence type="ECO:0000313" key="2">
    <source>
        <dbReference type="EMBL" id="QEH38776.1"/>
    </source>
</evidence>
<gene>
    <name evidence="2" type="ORF">OJF2_73820</name>
</gene>
<dbReference type="KEGG" id="agv:OJF2_73820"/>
<dbReference type="InterPro" id="IPR043708">
    <property type="entry name" value="DUF5648"/>
</dbReference>
<sequence length="574" mass="61143">MTASPARGGHPSDAPAPAIEARPAHALARHALRSPYDIALRVSYVGAPGNASIGINGFVPPSRATVPAKAESPTGSYQEIGGVPYVYAIGRTEITAGEYVTFLNKVDPTGSNPVQPVTGIRLWSSAFSPVTNPFSGQINLVQNASPGTHYRLAADFWRNKPLVNGNLIQFAYFDNSLYNGSTVAIDNSRGRSPLGYRVHQQTRYVSLSTNISTGMYDLSNSSYPYFSRMSTSGYVIPSENEWVKAAYYSPRHTGNGTHYYYYPTVSNKPPTALTTADPRPTVDRLGHVIRPNLTRGVAYSNYNKGVVWQPPYDPETADNGANVVDVGGDRTPSPWLTYDQGGNVVEYTDTAVAPPAGVPNPRNLPAYVKVHGGIANAATYQLWLTATGTSSPYGQELGQVGTQGGARFGYVPNAKADRSIGTSRGVSQSSLASPLASEGLVYRLDNLNTLSTFYTTNLTQAITLANDPSTYVSLGASFEQPATPGGVPVYGFLNTATRTQFYTTDPQAAAAAASNPGYASEGVVFHALPAGVGATNYREFYNPQTGAYAYSAAADVQFFTSRGYSIQGDAWSVG</sequence>